<reference evidence="1 2" key="1">
    <citation type="journal article" date="2014" name="ISME J.">
        <title>Candidatus Competibacter-lineage genomes retrieved from metagenomes reveal functional metabolic diversity.</title>
        <authorList>
            <person name="McIlroy S.J."/>
            <person name="Albertsen M."/>
            <person name="Andresen E.K."/>
            <person name="Saunders A.M."/>
            <person name="Kristiansen R."/>
            <person name="Stokholm-Bjerregaard M."/>
            <person name="Nielsen K.L."/>
            <person name="Nielsen P.H."/>
        </authorList>
    </citation>
    <scope>NUCLEOTIDE SEQUENCE [LARGE SCALE GENOMIC DNA]</scope>
    <source>
        <strain evidence="1 2">Run_B_J11</strain>
    </source>
</reference>
<dbReference type="OrthoDB" id="5688154at2"/>
<comment type="caution">
    <text evidence="1">The sequence shown here is derived from an EMBL/GenBank/DDBJ whole genome shotgun (WGS) entry which is preliminary data.</text>
</comment>
<evidence type="ECO:0000313" key="2">
    <source>
        <dbReference type="Proteomes" id="UP000019184"/>
    </source>
</evidence>
<evidence type="ECO:0000313" key="1">
    <source>
        <dbReference type="EMBL" id="CDH46955.1"/>
    </source>
</evidence>
<sequence length="96" mass="10675">MNGADPEITPEQINATIRAVQFYQFPGTTLTVCALTLCNGFHVVGGSACVSPDDFDVELGQQRALENARGAIWDLEGYLLCERQYRDRIGIPDERR</sequence>
<protein>
    <submittedName>
        <fullName evidence="1">Uncharacterized protein</fullName>
    </submittedName>
</protein>
<gene>
    <name evidence="1" type="ORF">BN874_690005</name>
</gene>
<dbReference type="Proteomes" id="UP000019184">
    <property type="component" value="Unassembled WGS sequence"/>
</dbReference>
<proteinExistence type="predicted"/>
<dbReference type="InterPro" id="IPR025915">
    <property type="entry name" value="Phage_gp49_66"/>
</dbReference>
<dbReference type="RefSeq" id="WP_051498018.1">
    <property type="nucleotide sequence ID" value="NZ_CBTK010000286.1"/>
</dbReference>
<organism evidence="1 2">
    <name type="scientific">Candidatus Contendobacter odensis Run_B_J11</name>
    <dbReference type="NCBI Taxonomy" id="1400861"/>
    <lineage>
        <taxon>Bacteria</taxon>
        <taxon>Pseudomonadati</taxon>
        <taxon>Pseudomonadota</taxon>
        <taxon>Gammaproteobacteria</taxon>
        <taxon>Candidatus Competibacteraceae</taxon>
        <taxon>Candidatus Contendibacter</taxon>
    </lineage>
</organism>
<accession>A0A7U7J580</accession>
<name>A0A7U7J580_9GAMM</name>
<dbReference type="AlphaFoldDB" id="A0A7U7J580"/>
<dbReference type="EMBL" id="CBTK010000286">
    <property type="protein sequence ID" value="CDH46955.1"/>
    <property type="molecule type" value="Genomic_DNA"/>
</dbReference>
<keyword evidence="2" id="KW-1185">Reference proteome</keyword>
<dbReference type="Pfam" id="PF13876">
    <property type="entry name" value="Phage_gp49_66"/>
    <property type="match status" value="1"/>
</dbReference>